<geneLocation type="plasmid" evidence="1">
    <name>pGZ49273</name>
</geneLocation>
<proteinExistence type="predicted"/>
<evidence type="ECO:0000313" key="1">
    <source>
        <dbReference type="EMBL" id="AUH26922.1"/>
    </source>
</evidence>
<protein>
    <recommendedName>
        <fullName evidence="2">Cobalamin biosynthesis protein CbiX</fullName>
    </recommendedName>
</protein>
<evidence type="ECO:0008006" key="2">
    <source>
        <dbReference type="Google" id="ProtNLM"/>
    </source>
</evidence>
<dbReference type="AlphaFoldDB" id="A0A2H5CQT7"/>
<sequence>MGGDGPQPPKPLSGRSMKMHFTTFLKKHFDIEKVVGTSDSGNDTESIYVYEKGNDCEPLFILHESWLNAEIKKCGVWTIGNIYSTLEHGKEYSEQELIKMIKEGKVISKY</sequence>
<dbReference type="EMBL" id="MG210940">
    <property type="protein sequence ID" value="AUH26922.1"/>
    <property type="molecule type" value="Genomic_DNA"/>
</dbReference>
<name>A0A2H5CQT7_ECOLX</name>
<reference evidence="1" key="1">
    <citation type="submission" date="2017-10" db="EMBL/GenBank/DDBJ databases">
        <title>Genetic feature of mcr-1-harboring plasmids in Escherichia coli and Klebsiella pneumoniae from a tertiary hospital in China.</title>
        <authorList>
            <person name="Huang B."/>
            <person name="Chen L."/>
        </authorList>
    </citation>
    <scope>NUCLEOTIDE SEQUENCE</scope>
    <source>
        <strain evidence="1">GZ49273</strain>
        <plasmid evidence="1">pGZ49273</plasmid>
    </source>
</reference>
<accession>A0A2H5CQT7</accession>
<organism evidence="1">
    <name type="scientific">Escherichia coli</name>
    <dbReference type="NCBI Taxonomy" id="562"/>
    <lineage>
        <taxon>Bacteria</taxon>
        <taxon>Pseudomonadati</taxon>
        <taxon>Pseudomonadota</taxon>
        <taxon>Gammaproteobacteria</taxon>
        <taxon>Enterobacterales</taxon>
        <taxon>Enterobacteriaceae</taxon>
        <taxon>Escherichia</taxon>
    </lineage>
</organism>
<keyword evidence="1" id="KW-0614">Plasmid</keyword>